<sequence length="87" mass="9344">MDIQGFLASVENGGAYVEADLLVDLGMRAALGRDGGVDLVSAHMYFNLADRKGAAGAAVYRQDVAQQMTRAEIVQALKAARHWLSLH</sequence>
<name>A0A939FXM1_9HYPH</name>
<proteinExistence type="predicted"/>
<evidence type="ECO:0000313" key="1">
    <source>
        <dbReference type="EMBL" id="MBO0661397.1"/>
    </source>
</evidence>
<dbReference type="EMBL" id="JAFMPP010000001">
    <property type="protein sequence ID" value="MBO0661397.1"/>
    <property type="molecule type" value="Genomic_DNA"/>
</dbReference>
<dbReference type="InterPro" id="IPR011990">
    <property type="entry name" value="TPR-like_helical_dom_sf"/>
</dbReference>
<evidence type="ECO:0000313" key="2">
    <source>
        <dbReference type="Proteomes" id="UP000664122"/>
    </source>
</evidence>
<dbReference type="Proteomes" id="UP000664122">
    <property type="component" value="Unassembled WGS sequence"/>
</dbReference>
<reference evidence="1" key="1">
    <citation type="submission" date="2021-03" db="EMBL/GenBank/DDBJ databases">
        <title>Whole genome sequence of Jiella sp. CQZ9-1.</title>
        <authorList>
            <person name="Tuo L."/>
        </authorList>
    </citation>
    <scope>NUCLEOTIDE SEQUENCE</scope>
    <source>
        <strain evidence="1">CQZ9-1</strain>
    </source>
</reference>
<protein>
    <recommendedName>
        <fullName evidence="3">Sel1 repeat family protein</fullName>
    </recommendedName>
</protein>
<dbReference type="Gene3D" id="1.25.40.10">
    <property type="entry name" value="Tetratricopeptide repeat domain"/>
    <property type="match status" value="1"/>
</dbReference>
<comment type="caution">
    <text evidence="1">The sequence shown here is derived from an EMBL/GenBank/DDBJ whole genome shotgun (WGS) entry which is preliminary data.</text>
</comment>
<evidence type="ECO:0008006" key="3">
    <source>
        <dbReference type="Google" id="ProtNLM"/>
    </source>
</evidence>
<accession>A0A939FXM1</accession>
<keyword evidence="2" id="KW-1185">Reference proteome</keyword>
<organism evidence="1 2">
    <name type="scientific">Jiella flava</name>
    <dbReference type="NCBI Taxonomy" id="2816857"/>
    <lineage>
        <taxon>Bacteria</taxon>
        <taxon>Pseudomonadati</taxon>
        <taxon>Pseudomonadota</taxon>
        <taxon>Alphaproteobacteria</taxon>
        <taxon>Hyphomicrobiales</taxon>
        <taxon>Aurantimonadaceae</taxon>
        <taxon>Jiella</taxon>
    </lineage>
</organism>
<gene>
    <name evidence="1" type="ORF">J1C48_02305</name>
</gene>
<dbReference type="AlphaFoldDB" id="A0A939FXM1"/>